<dbReference type="InterPro" id="IPR031100">
    <property type="entry name" value="LOG_fam"/>
</dbReference>
<dbReference type="InterPro" id="IPR052341">
    <property type="entry name" value="LOG_family_nucleotidases"/>
</dbReference>
<comment type="similarity">
    <text evidence="2">Belongs to the LOG family.</text>
</comment>
<dbReference type="EMBL" id="BMYO01000006">
    <property type="protein sequence ID" value="GHD64227.1"/>
    <property type="molecule type" value="Genomic_DNA"/>
</dbReference>
<dbReference type="InterPro" id="IPR005269">
    <property type="entry name" value="LOG"/>
</dbReference>
<dbReference type="Gene3D" id="3.40.50.450">
    <property type="match status" value="1"/>
</dbReference>
<proteinExistence type="inferred from homology"/>
<gene>
    <name evidence="3" type="ORF">GCM10007350_22830</name>
</gene>
<comment type="catalytic activity">
    <reaction evidence="1">
        <text>AMP + H2O = D-ribose 5-phosphate + adenine</text>
        <dbReference type="Rhea" id="RHEA:20129"/>
        <dbReference type="ChEBI" id="CHEBI:15377"/>
        <dbReference type="ChEBI" id="CHEBI:16708"/>
        <dbReference type="ChEBI" id="CHEBI:78346"/>
        <dbReference type="ChEBI" id="CHEBI:456215"/>
        <dbReference type="EC" id="3.2.2.4"/>
    </reaction>
</comment>
<keyword evidence="2" id="KW-0378">Hydrolase</keyword>
<keyword evidence="2" id="KW-0203">Cytokinin biosynthesis</keyword>
<keyword evidence="4" id="KW-1185">Reference proteome</keyword>
<accession>A0ABQ3H2G2</accession>
<evidence type="ECO:0000256" key="1">
    <source>
        <dbReference type="ARBA" id="ARBA00000274"/>
    </source>
</evidence>
<dbReference type="RefSeq" id="WP_189460922.1">
    <property type="nucleotide sequence ID" value="NZ_BMYO01000006.1"/>
</dbReference>
<comment type="caution">
    <text evidence="3">The sequence shown here is derived from an EMBL/GenBank/DDBJ whole genome shotgun (WGS) entry which is preliminary data.</text>
</comment>
<dbReference type="Pfam" id="PF03641">
    <property type="entry name" value="Lysine_decarbox"/>
    <property type="match status" value="1"/>
</dbReference>
<evidence type="ECO:0000313" key="4">
    <source>
        <dbReference type="Proteomes" id="UP000604737"/>
    </source>
</evidence>
<organism evidence="3 4">
    <name type="scientific">Jeongeupia chitinilytica</name>
    <dbReference type="NCBI Taxonomy" id="1041641"/>
    <lineage>
        <taxon>Bacteria</taxon>
        <taxon>Pseudomonadati</taxon>
        <taxon>Pseudomonadota</taxon>
        <taxon>Betaproteobacteria</taxon>
        <taxon>Neisseriales</taxon>
        <taxon>Chitinibacteraceae</taxon>
        <taxon>Jeongeupia</taxon>
    </lineage>
</organism>
<dbReference type="Proteomes" id="UP000604737">
    <property type="component" value="Unassembled WGS sequence"/>
</dbReference>
<dbReference type="NCBIfam" id="TIGR00730">
    <property type="entry name" value="Rossman fold protein, TIGR00730 family"/>
    <property type="match status" value="1"/>
</dbReference>
<protein>
    <recommendedName>
        <fullName evidence="2">Cytokinin riboside 5'-monophosphate phosphoribohydrolase</fullName>
        <ecNumber evidence="2">3.2.2.n1</ecNumber>
    </recommendedName>
</protein>
<dbReference type="PANTHER" id="PTHR43393">
    <property type="entry name" value="CYTOKININ RIBOSIDE 5'-MONOPHOSPHATE PHOSPHORIBOHYDROLASE"/>
    <property type="match status" value="1"/>
</dbReference>
<sequence>MNLKDKLPHFVDPQIDSEHQGVRAREAWRVFEIMAEFVEATERLQRIQPAVSIFGSARIGRDHAHYKRTEEIARRLSDAGFAVISGGGPGLMEAANKGAYDGASPSVGLNIQLPHEQTGNPYQDISQSFRHFFARKVMFVKHASAYVVMPGGFGTLDELTEALTLIQTGKSRRIPIILVGSEFWGGLIDWFRERLVADGMINAADLDLVQLIDEPAAIVEAIFRFFETRGFEMSPAEREMQFSL</sequence>
<name>A0ABQ3H2G2_9NEIS</name>
<reference evidence="4" key="1">
    <citation type="journal article" date="2019" name="Int. J. Syst. Evol. Microbiol.">
        <title>The Global Catalogue of Microorganisms (GCM) 10K type strain sequencing project: providing services to taxonomists for standard genome sequencing and annotation.</title>
        <authorList>
            <consortium name="The Broad Institute Genomics Platform"/>
            <consortium name="The Broad Institute Genome Sequencing Center for Infectious Disease"/>
            <person name="Wu L."/>
            <person name="Ma J."/>
        </authorList>
    </citation>
    <scope>NUCLEOTIDE SEQUENCE [LARGE SCALE GENOMIC DNA]</scope>
    <source>
        <strain evidence="4">KCTC 23701</strain>
    </source>
</reference>
<dbReference type="SUPFAM" id="SSF102405">
    <property type="entry name" value="MCP/YpsA-like"/>
    <property type="match status" value="1"/>
</dbReference>
<evidence type="ECO:0000256" key="2">
    <source>
        <dbReference type="RuleBase" id="RU363015"/>
    </source>
</evidence>
<dbReference type="PANTHER" id="PTHR43393:SF3">
    <property type="entry name" value="LYSINE DECARBOXYLASE-LIKE PROTEIN"/>
    <property type="match status" value="1"/>
</dbReference>
<dbReference type="EC" id="3.2.2.n1" evidence="2"/>
<evidence type="ECO:0000313" key="3">
    <source>
        <dbReference type="EMBL" id="GHD64227.1"/>
    </source>
</evidence>